<dbReference type="Gene3D" id="3.40.190.10">
    <property type="entry name" value="Periplasmic binding protein-like II"/>
    <property type="match status" value="2"/>
</dbReference>
<evidence type="ECO:0000313" key="2">
    <source>
        <dbReference type="EMBL" id="ASS96551.1"/>
    </source>
</evidence>
<name>A0A223EMZ1_9BACI</name>
<dbReference type="PANTHER" id="PTHR30006:SF2">
    <property type="entry name" value="ABC TRANSPORTER SUBSTRATE-BINDING PROTEIN"/>
    <property type="match status" value="1"/>
</dbReference>
<dbReference type="EMBL" id="CP017704">
    <property type="protein sequence ID" value="ASS96551.1"/>
    <property type="molecule type" value="Genomic_DNA"/>
</dbReference>
<keyword evidence="1" id="KW-0732">Signal</keyword>
<gene>
    <name evidence="2" type="ORF">BS1321_23150</name>
</gene>
<dbReference type="OrthoDB" id="179400at2"/>
<dbReference type="InterPro" id="IPR001188">
    <property type="entry name" value="Sperm_putr-bd"/>
</dbReference>
<evidence type="ECO:0008006" key="4">
    <source>
        <dbReference type="Google" id="ProtNLM"/>
    </source>
</evidence>
<evidence type="ECO:0000313" key="3">
    <source>
        <dbReference type="Proteomes" id="UP000214618"/>
    </source>
</evidence>
<dbReference type="PANTHER" id="PTHR30006">
    <property type="entry name" value="THIAMINE-BINDING PERIPLASMIC PROTEIN-RELATED"/>
    <property type="match status" value="1"/>
</dbReference>
<dbReference type="Pfam" id="PF13416">
    <property type="entry name" value="SBP_bac_8"/>
    <property type="match status" value="1"/>
</dbReference>
<dbReference type="Proteomes" id="UP000214618">
    <property type="component" value="Chromosome"/>
</dbReference>
<dbReference type="PRINTS" id="PR00909">
    <property type="entry name" value="SPERMDNBNDNG"/>
</dbReference>
<organism evidence="2 3">
    <name type="scientific">Peribacillus simplex NBRC 15720 = DSM 1321</name>
    <dbReference type="NCBI Taxonomy" id="1349754"/>
    <lineage>
        <taxon>Bacteria</taxon>
        <taxon>Bacillati</taxon>
        <taxon>Bacillota</taxon>
        <taxon>Bacilli</taxon>
        <taxon>Bacillales</taxon>
        <taxon>Bacillaceae</taxon>
        <taxon>Peribacillus</taxon>
    </lineage>
</organism>
<dbReference type="GO" id="GO:0030975">
    <property type="term" value="F:thiamine binding"/>
    <property type="evidence" value="ECO:0007669"/>
    <property type="project" value="TreeGrafter"/>
</dbReference>
<sequence length="360" mass="39516">MKKLSVYTILLAIILVVATGCGKPVQPKSGATEANSDVQEQEISIAIFGGDWGETIKKHIIQPFEKETGIKVKIIEGNSTATFSRLLQEKEAPTIDLALMDSGISELAHEKGIVENIEKSKLKENAALLPEAYQGNGEEVFGVALGYWGLGIVYNKDVIKNPPKSWKDLWKEEYKGKITVPTPATTGGLPLLVQVSELEKEAKGKVEKGLGKMKELEVVAYFDGSGTATNLYQSGEASVGAHYGGPTYVMQDQGQPIEFVVPKEGVLGAGSFWHVVKGSKKSEQVYSFLNYATTKIAQEGIASDLYLAPVHKGVELDEKTLERMPYGKNGTLQDLNMPDYNLINQHRDEWNELWNREIGN</sequence>
<accession>A0A223EMZ1</accession>
<dbReference type="CDD" id="cd13589">
    <property type="entry name" value="PBP2_polyamine_RpCGA009"/>
    <property type="match status" value="1"/>
</dbReference>
<proteinExistence type="predicted"/>
<dbReference type="GO" id="GO:0030288">
    <property type="term" value="C:outer membrane-bounded periplasmic space"/>
    <property type="evidence" value="ECO:0007669"/>
    <property type="project" value="TreeGrafter"/>
</dbReference>
<reference evidence="2 3" key="1">
    <citation type="submission" date="2016-10" db="EMBL/GenBank/DDBJ databases">
        <title>The whole genome sequencing and assembly of Bacillus simplex DSM 1321 strain.</title>
        <authorList>
            <person name="Park M.-K."/>
            <person name="Lee Y.-J."/>
            <person name="Yi H."/>
            <person name="Bahn Y.-S."/>
            <person name="Kim J.F."/>
            <person name="Lee D.-W."/>
        </authorList>
    </citation>
    <scope>NUCLEOTIDE SEQUENCE [LARGE SCALE GENOMIC DNA]</scope>
    <source>
        <strain evidence="2 3">DSM 1321</strain>
    </source>
</reference>
<protein>
    <recommendedName>
        <fullName evidence="4">ABC transporter substrate-binding protein</fullName>
    </recommendedName>
</protein>
<dbReference type="GO" id="GO:0019808">
    <property type="term" value="F:polyamine binding"/>
    <property type="evidence" value="ECO:0007669"/>
    <property type="project" value="InterPro"/>
</dbReference>
<dbReference type="RefSeq" id="WP_063236098.1">
    <property type="nucleotide sequence ID" value="NZ_BCVO01000037.1"/>
</dbReference>
<dbReference type="AlphaFoldDB" id="A0A223EMZ1"/>
<dbReference type="GO" id="GO:0015888">
    <property type="term" value="P:thiamine transport"/>
    <property type="evidence" value="ECO:0007669"/>
    <property type="project" value="TreeGrafter"/>
</dbReference>
<dbReference type="GO" id="GO:0030976">
    <property type="term" value="F:thiamine pyrophosphate binding"/>
    <property type="evidence" value="ECO:0007669"/>
    <property type="project" value="TreeGrafter"/>
</dbReference>
<dbReference type="GeneID" id="56475681"/>
<dbReference type="PROSITE" id="PS51257">
    <property type="entry name" value="PROKAR_LIPOPROTEIN"/>
    <property type="match status" value="1"/>
</dbReference>
<dbReference type="InterPro" id="IPR006059">
    <property type="entry name" value="SBP"/>
</dbReference>
<dbReference type="SUPFAM" id="SSF53850">
    <property type="entry name" value="Periplasmic binding protein-like II"/>
    <property type="match status" value="1"/>
</dbReference>
<dbReference type="GO" id="GO:0015846">
    <property type="term" value="P:polyamine transport"/>
    <property type="evidence" value="ECO:0007669"/>
    <property type="project" value="InterPro"/>
</dbReference>
<evidence type="ECO:0000256" key="1">
    <source>
        <dbReference type="ARBA" id="ARBA00022729"/>
    </source>
</evidence>